<dbReference type="InterPro" id="IPR013106">
    <property type="entry name" value="Ig_V-set"/>
</dbReference>
<dbReference type="Ensembl" id="ENSGMOT00000067770.1">
    <property type="protein sequence ID" value="ENSGMOP00000027868.1"/>
    <property type="gene ID" value="ENSGMOG00000028225.1"/>
</dbReference>
<sequence>EVPESLTVRPGQHLTIRCQVSYSVSSHHTHWIRQPEGHALEWIGYIRTDGKKVKDSLSSKFSLEVDEASKTVTLQGQNMQPGDSAVYYCARETQHYKLLSRMNKNPTLVRLNYLNPPEGELSTKNIIQNRLFNS</sequence>
<evidence type="ECO:0000313" key="5">
    <source>
        <dbReference type="Ensembl" id="ENSGMOP00000027868.1"/>
    </source>
</evidence>
<keyword evidence="1" id="KW-0391">Immunity</keyword>
<dbReference type="GO" id="GO:0019814">
    <property type="term" value="C:immunoglobulin complex"/>
    <property type="evidence" value="ECO:0007669"/>
    <property type="project" value="UniProtKB-KW"/>
</dbReference>
<dbReference type="SMART" id="SM00409">
    <property type="entry name" value="IG"/>
    <property type="match status" value="1"/>
</dbReference>
<organism evidence="5 6">
    <name type="scientific">Gadus morhua</name>
    <name type="common">Atlantic cod</name>
    <dbReference type="NCBI Taxonomy" id="8049"/>
    <lineage>
        <taxon>Eukaryota</taxon>
        <taxon>Metazoa</taxon>
        <taxon>Chordata</taxon>
        <taxon>Craniata</taxon>
        <taxon>Vertebrata</taxon>
        <taxon>Euteleostomi</taxon>
        <taxon>Actinopterygii</taxon>
        <taxon>Neopterygii</taxon>
        <taxon>Teleostei</taxon>
        <taxon>Neoteleostei</taxon>
        <taxon>Acanthomorphata</taxon>
        <taxon>Zeiogadaria</taxon>
        <taxon>Gadariae</taxon>
        <taxon>Gadiformes</taxon>
        <taxon>Gadoidei</taxon>
        <taxon>Gadidae</taxon>
        <taxon>Gadus</taxon>
    </lineage>
</organism>
<name>A0A8C5A7U3_GADMO</name>
<dbReference type="SMART" id="SM00406">
    <property type="entry name" value="IGv"/>
    <property type="match status" value="1"/>
</dbReference>
<dbReference type="AlphaFoldDB" id="A0A8C5A7U3"/>
<keyword evidence="6" id="KW-1185">Reference proteome</keyword>
<dbReference type="InterPro" id="IPR007110">
    <property type="entry name" value="Ig-like_dom"/>
</dbReference>
<keyword evidence="3" id="KW-1280">Immunoglobulin</keyword>
<dbReference type="Proteomes" id="UP000694546">
    <property type="component" value="Chromosome 2"/>
</dbReference>
<evidence type="ECO:0000256" key="3">
    <source>
        <dbReference type="ARBA" id="ARBA00043265"/>
    </source>
</evidence>
<evidence type="ECO:0000259" key="4">
    <source>
        <dbReference type="PROSITE" id="PS50835"/>
    </source>
</evidence>
<dbReference type="Pfam" id="PF07686">
    <property type="entry name" value="V-set"/>
    <property type="match status" value="1"/>
</dbReference>
<reference evidence="5" key="1">
    <citation type="submission" date="2025-08" db="UniProtKB">
        <authorList>
            <consortium name="Ensembl"/>
        </authorList>
    </citation>
    <scope>IDENTIFICATION</scope>
</reference>
<dbReference type="GO" id="GO:0005576">
    <property type="term" value="C:extracellular region"/>
    <property type="evidence" value="ECO:0007669"/>
    <property type="project" value="UniProtKB-ARBA"/>
</dbReference>
<evidence type="ECO:0000256" key="2">
    <source>
        <dbReference type="ARBA" id="ARBA00023130"/>
    </source>
</evidence>
<dbReference type="InterPro" id="IPR013783">
    <property type="entry name" value="Ig-like_fold"/>
</dbReference>
<dbReference type="SUPFAM" id="SSF48726">
    <property type="entry name" value="Immunoglobulin"/>
    <property type="match status" value="1"/>
</dbReference>
<reference evidence="5" key="2">
    <citation type="submission" date="2025-09" db="UniProtKB">
        <authorList>
            <consortium name="Ensembl"/>
        </authorList>
    </citation>
    <scope>IDENTIFICATION</scope>
</reference>
<accession>A0A8C5A7U3</accession>
<evidence type="ECO:0000256" key="1">
    <source>
        <dbReference type="ARBA" id="ARBA00022859"/>
    </source>
</evidence>
<evidence type="ECO:0000313" key="6">
    <source>
        <dbReference type="Proteomes" id="UP000694546"/>
    </source>
</evidence>
<proteinExistence type="predicted"/>
<dbReference type="InterPro" id="IPR050199">
    <property type="entry name" value="IgHV"/>
</dbReference>
<protein>
    <recommendedName>
        <fullName evidence="4">Ig-like domain-containing protein</fullName>
    </recommendedName>
</protein>
<dbReference type="GeneTree" id="ENSGT01020000230358"/>
<dbReference type="PANTHER" id="PTHR23266">
    <property type="entry name" value="IMMUNOGLOBULIN HEAVY CHAIN"/>
    <property type="match status" value="1"/>
</dbReference>
<dbReference type="GO" id="GO:0002250">
    <property type="term" value="P:adaptive immune response"/>
    <property type="evidence" value="ECO:0007669"/>
    <property type="project" value="UniProtKB-KW"/>
</dbReference>
<dbReference type="InterPro" id="IPR036179">
    <property type="entry name" value="Ig-like_dom_sf"/>
</dbReference>
<dbReference type="InterPro" id="IPR003599">
    <property type="entry name" value="Ig_sub"/>
</dbReference>
<feature type="domain" description="Ig-like" evidence="4">
    <location>
        <begin position="1"/>
        <end position="100"/>
    </location>
</feature>
<dbReference type="OMA" id="WIGYTCR"/>
<dbReference type="Gene3D" id="2.60.40.10">
    <property type="entry name" value="Immunoglobulins"/>
    <property type="match status" value="1"/>
</dbReference>
<dbReference type="PROSITE" id="PS50835">
    <property type="entry name" value="IG_LIKE"/>
    <property type="match status" value="1"/>
</dbReference>
<keyword evidence="2" id="KW-1064">Adaptive immunity</keyword>